<dbReference type="Pfam" id="PF00406">
    <property type="entry name" value="ADK"/>
    <property type="match status" value="1"/>
</dbReference>
<dbReference type="PRINTS" id="PR00094">
    <property type="entry name" value="ADENYLTKNASE"/>
</dbReference>
<feature type="domain" description="Adenylate kinase active site lid" evidence="6">
    <location>
        <begin position="188"/>
        <end position="233"/>
    </location>
</feature>
<sequence length="290" mass="33408">MSKDLSVIFSLFWGQILRMFSFECRQVARLKKKGKSFFKYSFVMSIRRTLLRFVHLSKRKYSRHQHYGFVMLGAPGVGKGTFSKLLAKKFDANVITSGDLLRRAAKEAKDKDRGRYLQQCIASGQLVPDHIVLPMIIDQLRDQTKSFILDGFPRTLHQAERIYAEYHFDLAIYLTLPDDVLTEKLLGRRVCNECGRTFNVASICKGDIIMPSMKPVKDGICDDCGSPLGIREDDTIEVVEQRLKLFHEIMTPILDFYKEKGTLLEFEVKTGIDDTLRLIQDINNSLERNR</sequence>
<evidence type="ECO:0000313" key="8">
    <source>
        <dbReference type="Proteomes" id="UP000023152"/>
    </source>
</evidence>
<organism evidence="7 8">
    <name type="scientific">Reticulomyxa filosa</name>
    <dbReference type="NCBI Taxonomy" id="46433"/>
    <lineage>
        <taxon>Eukaryota</taxon>
        <taxon>Sar</taxon>
        <taxon>Rhizaria</taxon>
        <taxon>Retaria</taxon>
        <taxon>Foraminifera</taxon>
        <taxon>Monothalamids</taxon>
        <taxon>Reticulomyxidae</taxon>
        <taxon>Reticulomyxa</taxon>
    </lineage>
</organism>
<dbReference type="OrthoDB" id="439792at2759"/>
<dbReference type="PROSITE" id="PS00113">
    <property type="entry name" value="ADENYLATE_KINASE"/>
    <property type="match status" value="1"/>
</dbReference>
<dbReference type="GO" id="GO:0004017">
    <property type="term" value="F:AMP kinase activity"/>
    <property type="evidence" value="ECO:0007669"/>
    <property type="project" value="InterPro"/>
</dbReference>
<dbReference type="AlphaFoldDB" id="X6MTL2"/>
<dbReference type="InterPro" id="IPR007862">
    <property type="entry name" value="Adenylate_kinase_lid-dom"/>
</dbReference>
<dbReference type="Pfam" id="PF05191">
    <property type="entry name" value="ADK_lid"/>
    <property type="match status" value="1"/>
</dbReference>
<evidence type="ECO:0000256" key="1">
    <source>
        <dbReference type="ARBA" id="ARBA00007220"/>
    </source>
</evidence>
<evidence type="ECO:0000313" key="7">
    <source>
        <dbReference type="EMBL" id="ETO16986.1"/>
    </source>
</evidence>
<reference evidence="7 8" key="1">
    <citation type="journal article" date="2013" name="Curr. Biol.">
        <title>The Genome of the Foraminiferan Reticulomyxa filosa.</title>
        <authorList>
            <person name="Glockner G."/>
            <person name="Hulsmann N."/>
            <person name="Schleicher M."/>
            <person name="Noegel A.A."/>
            <person name="Eichinger L."/>
            <person name="Gallinger C."/>
            <person name="Pawlowski J."/>
            <person name="Sierra R."/>
            <person name="Euteneuer U."/>
            <person name="Pillet L."/>
            <person name="Moustafa A."/>
            <person name="Platzer M."/>
            <person name="Groth M."/>
            <person name="Szafranski K."/>
            <person name="Schliwa M."/>
        </authorList>
    </citation>
    <scope>NUCLEOTIDE SEQUENCE [LARGE SCALE GENOMIC DNA]</scope>
</reference>
<dbReference type="SUPFAM" id="SSF52540">
    <property type="entry name" value="P-loop containing nucleoside triphosphate hydrolases"/>
    <property type="match status" value="1"/>
</dbReference>
<evidence type="ECO:0000259" key="6">
    <source>
        <dbReference type="Pfam" id="PF05191"/>
    </source>
</evidence>
<comment type="caution">
    <text evidence="7">The sequence shown here is derived from an EMBL/GenBank/DDBJ whole genome shotgun (WGS) entry which is preliminary data.</text>
</comment>
<keyword evidence="4 5" id="KW-0418">Kinase</keyword>
<dbReference type="InterPro" id="IPR000850">
    <property type="entry name" value="Adenylat/UMP-CMP_kin"/>
</dbReference>
<evidence type="ECO:0000256" key="4">
    <source>
        <dbReference type="ARBA" id="ARBA00022777"/>
    </source>
</evidence>
<dbReference type="SUPFAM" id="SSF57774">
    <property type="entry name" value="Microbial and mitochondrial ADK, insert 'zinc finger' domain"/>
    <property type="match status" value="1"/>
</dbReference>
<evidence type="ECO:0000256" key="5">
    <source>
        <dbReference type="RuleBase" id="RU003330"/>
    </source>
</evidence>
<dbReference type="EMBL" id="ASPP01017497">
    <property type="protein sequence ID" value="ETO16986.1"/>
    <property type="molecule type" value="Genomic_DNA"/>
</dbReference>
<dbReference type="PANTHER" id="PTHR23359">
    <property type="entry name" value="NUCLEOTIDE KINASE"/>
    <property type="match status" value="1"/>
</dbReference>
<gene>
    <name evidence="7" type="ORF">RFI_20350</name>
</gene>
<keyword evidence="2 5" id="KW-0808">Transferase</keyword>
<name>X6MTL2_RETFI</name>
<dbReference type="InterPro" id="IPR036193">
    <property type="entry name" value="ADK_active_lid_dom_sf"/>
</dbReference>
<dbReference type="InterPro" id="IPR027417">
    <property type="entry name" value="P-loop_NTPase"/>
</dbReference>
<evidence type="ECO:0000256" key="3">
    <source>
        <dbReference type="ARBA" id="ARBA00022741"/>
    </source>
</evidence>
<keyword evidence="3" id="KW-0547">Nucleotide-binding</keyword>
<accession>X6MTL2</accession>
<dbReference type="Gene3D" id="3.40.50.300">
    <property type="entry name" value="P-loop containing nucleotide triphosphate hydrolases"/>
    <property type="match status" value="1"/>
</dbReference>
<proteinExistence type="inferred from homology"/>
<dbReference type="NCBIfam" id="TIGR01351">
    <property type="entry name" value="adk"/>
    <property type="match status" value="1"/>
</dbReference>
<keyword evidence="8" id="KW-1185">Reference proteome</keyword>
<dbReference type="OMA" id="IKVENTM"/>
<dbReference type="Proteomes" id="UP000023152">
    <property type="component" value="Unassembled WGS sequence"/>
</dbReference>
<protein>
    <recommendedName>
        <fullName evidence="6">Adenylate kinase active site lid domain-containing protein</fullName>
    </recommendedName>
</protein>
<comment type="similarity">
    <text evidence="1 5">Belongs to the adenylate kinase family.</text>
</comment>
<dbReference type="InterPro" id="IPR033690">
    <property type="entry name" value="Adenylat_kinase_CS"/>
</dbReference>
<dbReference type="GO" id="GO:0005524">
    <property type="term" value="F:ATP binding"/>
    <property type="evidence" value="ECO:0007669"/>
    <property type="project" value="InterPro"/>
</dbReference>
<dbReference type="CDD" id="cd01428">
    <property type="entry name" value="ADK"/>
    <property type="match status" value="1"/>
</dbReference>
<dbReference type="HAMAP" id="MF_00235">
    <property type="entry name" value="Adenylate_kinase_Adk"/>
    <property type="match status" value="1"/>
</dbReference>
<dbReference type="InterPro" id="IPR006259">
    <property type="entry name" value="Adenyl_kin_sub"/>
</dbReference>
<evidence type="ECO:0000256" key="2">
    <source>
        <dbReference type="ARBA" id="ARBA00022679"/>
    </source>
</evidence>